<feature type="transmembrane region" description="Helical" evidence="2">
    <location>
        <begin position="59"/>
        <end position="82"/>
    </location>
</feature>
<evidence type="ECO:0000313" key="4">
    <source>
        <dbReference type="Proteomes" id="UP000322244"/>
    </source>
</evidence>
<dbReference type="OrthoDB" id="4372702at2"/>
<evidence type="ECO:0000256" key="1">
    <source>
        <dbReference type="SAM" id="MobiDB-lite"/>
    </source>
</evidence>
<gene>
    <name evidence="3" type="ORF">FOY51_20725</name>
</gene>
<dbReference type="InterPro" id="IPR011746">
    <property type="entry name" value="Trp_synth-assoc_CHP"/>
</dbReference>
<organism evidence="3 4">
    <name type="scientific">Antrihabitans cavernicola</name>
    <dbReference type="NCBI Taxonomy" id="2495913"/>
    <lineage>
        <taxon>Bacteria</taxon>
        <taxon>Bacillati</taxon>
        <taxon>Actinomycetota</taxon>
        <taxon>Actinomycetes</taxon>
        <taxon>Mycobacteriales</taxon>
        <taxon>Nocardiaceae</taxon>
        <taxon>Antrihabitans</taxon>
    </lineage>
</organism>
<dbReference type="AlphaFoldDB" id="A0A5A7SA14"/>
<keyword evidence="2" id="KW-1133">Transmembrane helix</keyword>
<feature type="transmembrane region" description="Helical" evidence="2">
    <location>
        <begin position="20"/>
        <end position="39"/>
    </location>
</feature>
<evidence type="ECO:0000313" key="3">
    <source>
        <dbReference type="EMBL" id="KAA0021051.1"/>
    </source>
</evidence>
<dbReference type="RefSeq" id="WP_149432170.1">
    <property type="nucleotide sequence ID" value="NZ_VLNY01000012.1"/>
</dbReference>
<dbReference type="NCBIfam" id="TIGR02234">
    <property type="entry name" value="trp_oprn_chp"/>
    <property type="match status" value="1"/>
</dbReference>
<reference evidence="3 4" key="1">
    <citation type="submission" date="2019-07" db="EMBL/GenBank/DDBJ databases">
        <title>Rhodococcus cavernicolus sp. nov., isolated from a cave.</title>
        <authorList>
            <person name="Lee S.D."/>
        </authorList>
    </citation>
    <scope>NUCLEOTIDE SEQUENCE [LARGE SCALE GENOMIC DNA]</scope>
    <source>
        <strain evidence="3 4">C1-24</strain>
    </source>
</reference>
<feature type="region of interest" description="Disordered" evidence="1">
    <location>
        <begin position="166"/>
        <end position="224"/>
    </location>
</feature>
<evidence type="ECO:0000256" key="2">
    <source>
        <dbReference type="SAM" id="Phobius"/>
    </source>
</evidence>
<feature type="compositionally biased region" description="Gly residues" evidence="1">
    <location>
        <begin position="215"/>
        <end position="224"/>
    </location>
</feature>
<dbReference type="Proteomes" id="UP000322244">
    <property type="component" value="Unassembled WGS sequence"/>
</dbReference>
<dbReference type="InterPro" id="IPR019051">
    <property type="entry name" value="Trp_biosyn_TM_oprn/chp"/>
</dbReference>
<proteinExistence type="predicted"/>
<comment type="caution">
    <text evidence="3">The sequence shown here is derived from an EMBL/GenBank/DDBJ whole genome shotgun (WGS) entry which is preliminary data.</text>
</comment>
<dbReference type="EMBL" id="VLNY01000012">
    <property type="protein sequence ID" value="KAA0021051.1"/>
    <property type="molecule type" value="Genomic_DNA"/>
</dbReference>
<feature type="transmembrane region" description="Helical" evidence="2">
    <location>
        <begin position="136"/>
        <end position="158"/>
    </location>
</feature>
<name>A0A5A7SA14_9NOCA</name>
<keyword evidence="2" id="KW-0812">Transmembrane</keyword>
<accession>A0A5A7SA14</accession>
<sequence>MTAAPVPDKSLPTRRSPVPAVVLIVAAAACLWGSSRLTWVRVHSSDGLGEAKTDSLLGSTWVAVLTPLALTLVAAIAALFALRGRLRQVLGVVIALVAAACAVPALALLIGATTDERAKQLAELPGRSTVTSVDTFAFPPALALVGAIAAFLASLLLVRRQTAGPAMSSKYDNPAARRADVARQIADDGDDKPGEQPSERVLWDALDAGEDPTAGGDGEAGTRR</sequence>
<keyword evidence="2" id="KW-0472">Membrane</keyword>
<dbReference type="Pfam" id="PF09534">
    <property type="entry name" value="Trp_oprn_chp"/>
    <property type="match status" value="1"/>
</dbReference>
<keyword evidence="4" id="KW-1185">Reference proteome</keyword>
<feature type="compositionally biased region" description="Basic and acidic residues" evidence="1">
    <location>
        <begin position="191"/>
        <end position="202"/>
    </location>
</feature>
<protein>
    <submittedName>
        <fullName evidence="3">TIGR02234 family membrane protein</fullName>
    </submittedName>
</protein>
<feature type="transmembrane region" description="Helical" evidence="2">
    <location>
        <begin position="89"/>
        <end position="112"/>
    </location>
</feature>